<dbReference type="AlphaFoldDB" id="A0A370KZ49"/>
<organism evidence="1 2">
    <name type="scientific">Bosea caraganae</name>
    <dbReference type="NCBI Taxonomy" id="2763117"/>
    <lineage>
        <taxon>Bacteria</taxon>
        <taxon>Pseudomonadati</taxon>
        <taxon>Pseudomonadota</taxon>
        <taxon>Alphaproteobacteria</taxon>
        <taxon>Hyphomicrobiales</taxon>
        <taxon>Boseaceae</taxon>
        <taxon>Bosea</taxon>
    </lineage>
</organism>
<dbReference type="EMBL" id="QQTP01000020">
    <property type="protein sequence ID" value="RDJ20275.1"/>
    <property type="molecule type" value="Genomic_DNA"/>
</dbReference>
<sequence>MQKLDLTRLSRDVACLRKSHPAGLGPGGRPATGAMAIVRENLGRLEALHAAGFSWVDIAVGLAAQNVLHGSGRPLTGRQLTGLIASVRRQQRRRETKATRRATRTDLSTVTSTLTLAAELSAPAQLPALSTIPTEADLRRERLASLGSLMKESER</sequence>
<name>A0A370KZ49_9HYPH</name>
<gene>
    <name evidence="1" type="ORF">DWE98_25240</name>
</gene>
<reference evidence="2" key="1">
    <citation type="submission" date="2018-07" db="EMBL/GenBank/DDBJ databases">
        <authorList>
            <person name="Safronova V.I."/>
            <person name="Chirak E.R."/>
            <person name="Sazanova A.L."/>
        </authorList>
    </citation>
    <scope>NUCLEOTIDE SEQUENCE [LARGE SCALE GENOMIC DNA]</scope>
    <source>
        <strain evidence="2">RCAM04685</strain>
    </source>
</reference>
<dbReference type="RefSeq" id="WP_114832081.1">
    <property type="nucleotide sequence ID" value="NZ_QQTO01000027.1"/>
</dbReference>
<comment type="caution">
    <text evidence="1">The sequence shown here is derived from an EMBL/GenBank/DDBJ whole genome shotgun (WGS) entry which is preliminary data.</text>
</comment>
<accession>A0A370KZ49</accession>
<protein>
    <submittedName>
        <fullName evidence="1">Uncharacterized protein</fullName>
    </submittedName>
</protein>
<keyword evidence="2" id="KW-1185">Reference proteome</keyword>
<evidence type="ECO:0000313" key="2">
    <source>
        <dbReference type="Proteomes" id="UP000255207"/>
    </source>
</evidence>
<dbReference type="OrthoDB" id="8266096at2"/>
<dbReference type="Proteomes" id="UP000255207">
    <property type="component" value="Unassembled WGS sequence"/>
</dbReference>
<evidence type="ECO:0000313" key="1">
    <source>
        <dbReference type="EMBL" id="RDJ20275.1"/>
    </source>
</evidence>
<proteinExistence type="predicted"/>